<proteinExistence type="predicted"/>
<feature type="compositionally biased region" description="Polar residues" evidence="1">
    <location>
        <begin position="30"/>
        <end position="46"/>
    </location>
</feature>
<evidence type="ECO:0000313" key="3">
    <source>
        <dbReference type="Proteomes" id="UP000735302"/>
    </source>
</evidence>
<dbReference type="EMBL" id="BLXT01007949">
    <property type="protein sequence ID" value="GFO44277.1"/>
    <property type="molecule type" value="Genomic_DNA"/>
</dbReference>
<feature type="region of interest" description="Disordered" evidence="1">
    <location>
        <begin position="29"/>
        <end position="57"/>
    </location>
</feature>
<evidence type="ECO:0000313" key="2">
    <source>
        <dbReference type="EMBL" id="GFO44277.1"/>
    </source>
</evidence>
<accession>A0AAV4DJ34</accession>
<dbReference type="AlphaFoldDB" id="A0AAV4DJ34"/>
<dbReference type="Proteomes" id="UP000735302">
    <property type="component" value="Unassembled WGS sequence"/>
</dbReference>
<keyword evidence="3" id="KW-1185">Reference proteome</keyword>
<gene>
    <name evidence="2" type="ORF">PoB_007078200</name>
</gene>
<reference evidence="2 3" key="1">
    <citation type="journal article" date="2021" name="Elife">
        <title>Chloroplast acquisition without the gene transfer in kleptoplastic sea slugs, Plakobranchus ocellatus.</title>
        <authorList>
            <person name="Maeda T."/>
            <person name="Takahashi S."/>
            <person name="Yoshida T."/>
            <person name="Shimamura S."/>
            <person name="Takaki Y."/>
            <person name="Nagai Y."/>
            <person name="Toyoda A."/>
            <person name="Suzuki Y."/>
            <person name="Arimoto A."/>
            <person name="Ishii H."/>
            <person name="Satoh N."/>
            <person name="Nishiyama T."/>
            <person name="Hasebe M."/>
            <person name="Maruyama T."/>
            <person name="Minagawa J."/>
            <person name="Obokata J."/>
            <person name="Shigenobu S."/>
        </authorList>
    </citation>
    <scope>NUCLEOTIDE SEQUENCE [LARGE SCALE GENOMIC DNA]</scope>
</reference>
<name>A0AAV4DJ34_9GAST</name>
<evidence type="ECO:0000256" key="1">
    <source>
        <dbReference type="SAM" id="MobiDB-lite"/>
    </source>
</evidence>
<organism evidence="2 3">
    <name type="scientific">Plakobranchus ocellatus</name>
    <dbReference type="NCBI Taxonomy" id="259542"/>
    <lineage>
        <taxon>Eukaryota</taxon>
        <taxon>Metazoa</taxon>
        <taxon>Spiralia</taxon>
        <taxon>Lophotrochozoa</taxon>
        <taxon>Mollusca</taxon>
        <taxon>Gastropoda</taxon>
        <taxon>Heterobranchia</taxon>
        <taxon>Euthyneura</taxon>
        <taxon>Panpulmonata</taxon>
        <taxon>Sacoglossa</taxon>
        <taxon>Placobranchoidea</taxon>
        <taxon>Plakobranchidae</taxon>
        <taxon>Plakobranchus</taxon>
    </lineage>
</organism>
<protein>
    <submittedName>
        <fullName evidence="2">Uncharacterized protein</fullName>
    </submittedName>
</protein>
<sequence>MATLHTHHTLPTVALYSDLFQHRREVPEYGSNTRDMQSDLGNTSSIMALGQDNGENRPLSKAFQEAKNGSLGPAPYLSDSHIAGCGAHEVEAAVMSRFLSRLLVAADARKSAPQFGQDLRVVRQPWDVCLPTP</sequence>
<comment type="caution">
    <text evidence="2">The sequence shown here is derived from an EMBL/GenBank/DDBJ whole genome shotgun (WGS) entry which is preliminary data.</text>
</comment>